<evidence type="ECO:0000313" key="3">
    <source>
        <dbReference type="Proteomes" id="UP001497623"/>
    </source>
</evidence>
<reference evidence="2 3" key="1">
    <citation type="submission" date="2024-05" db="EMBL/GenBank/DDBJ databases">
        <authorList>
            <person name="Wallberg A."/>
        </authorList>
    </citation>
    <scope>NUCLEOTIDE SEQUENCE [LARGE SCALE GENOMIC DNA]</scope>
</reference>
<dbReference type="AlphaFoldDB" id="A0AAV2R2W5"/>
<comment type="caution">
    <text evidence="2">The sequence shown here is derived from an EMBL/GenBank/DDBJ whole genome shotgun (WGS) entry which is preliminary data.</text>
</comment>
<evidence type="ECO:0000313" key="2">
    <source>
        <dbReference type="EMBL" id="CAL4107306.1"/>
    </source>
</evidence>
<feature type="transmembrane region" description="Helical" evidence="1">
    <location>
        <begin position="199"/>
        <end position="225"/>
    </location>
</feature>
<accession>A0AAV2R2W5</accession>
<evidence type="ECO:0000256" key="1">
    <source>
        <dbReference type="SAM" id="Phobius"/>
    </source>
</evidence>
<dbReference type="EMBL" id="CAXKWB010013314">
    <property type="protein sequence ID" value="CAL4107306.1"/>
    <property type="molecule type" value="Genomic_DNA"/>
</dbReference>
<name>A0AAV2R2W5_MEGNR</name>
<protein>
    <submittedName>
        <fullName evidence="2">Uncharacterized protein</fullName>
    </submittedName>
</protein>
<proteinExistence type="predicted"/>
<sequence length="294" mass="34678">MKNQRLVIHSNSTEQMRLDGEGYPVSPHEVRLNTNGSTRKNYEEHRKNKTHFHCSHSETRTSRIIPAKYLQHIYSPMIENCLTYPKFRIVNGKCIYINKNNTSMSSNFENFHDLHYAFMNDNGKSNFRVPLECPPEYHISEKDAERDKRLHITHWQEFLYGGECIDNKFDLCAKAGLSGIEYYVRDFVPALIIESSLSIVFFFTLFAAMLIYNDVLEILGIFIVLSHLEIHKRALEQNIEIFFAYTAIQNPMLFMMKEYGWCQHCEQAKNKKLTLRLIKKYRNEAKFLKENNNL</sequence>
<keyword evidence="1" id="KW-1133">Transmembrane helix</keyword>
<dbReference type="Proteomes" id="UP001497623">
    <property type="component" value="Unassembled WGS sequence"/>
</dbReference>
<keyword evidence="1" id="KW-0472">Membrane</keyword>
<keyword evidence="1" id="KW-0812">Transmembrane</keyword>
<keyword evidence="3" id="KW-1185">Reference proteome</keyword>
<gene>
    <name evidence="2" type="ORF">MNOR_LOCUS18535</name>
</gene>
<organism evidence="2 3">
    <name type="scientific">Meganyctiphanes norvegica</name>
    <name type="common">Northern krill</name>
    <name type="synonym">Thysanopoda norvegica</name>
    <dbReference type="NCBI Taxonomy" id="48144"/>
    <lineage>
        <taxon>Eukaryota</taxon>
        <taxon>Metazoa</taxon>
        <taxon>Ecdysozoa</taxon>
        <taxon>Arthropoda</taxon>
        <taxon>Crustacea</taxon>
        <taxon>Multicrustacea</taxon>
        <taxon>Malacostraca</taxon>
        <taxon>Eumalacostraca</taxon>
        <taxon>Eucarida</taxon>
        <taxon>Euphausiacea</taxon>
        <taxon>Euphausiidae</taxon>
        <taxon>Meganyctiphanes</taxon>
    </lineage>
</organism>